<keyword evidence="6" id="KW-0521">NADP</keyword>
<dbReference type="EC" id="1.3.1.70" evidence="3"/>
<gene>
    <name evidence="20" type="primary">LOC112293662</name>
</gene>
<keyword evidence="14" id="KW-0753">Steroid metabolism</keyword>
<sequence>MSLFSVVSDPGAFMELYQPLKVDGVELVVLMSVVLGYLGILALLGAVLPGQTIAGTLLADKTRVYYKCNGLASLVVMLAGLGIAIKFDYISPTIIADRGGKMCTATFVLCLMMSVWLTLRGYFTKENSESLKSHATGNIIEDWWLGVQLNPNFLGLDLKFFWIRAGMMGWLLIDFSVAAKQYIEQGSLSPSMALFQLFCTLYIFDYFWHEEYMTSTWDIIAENFGFMLIFGDLVFIPFTFSIQAWWLLSHSVDITPTAAAMNVLVFLIGFAVFRSANTQKHKFKQDPKVKIWGKPAKAIGGRLLVSGCWGISRHCNYLGDILVAFSFSLPCGISDFSRPCSSPVPYFYPTYLFILLLWRERRDEARCSTKYKELWKEYCKAVPWRIFPYIY</sequence>
<dbReference type="FunCoup" id="A0A7I4B3X0">
    <property type="interactions" value="2695"/>
</dbReference>
<dbReference type="AlphaFoldDB" id="A0A7I4B3X0"/>
<evidence type="ECO:0000256" key="7">
    <source>
        <dbReference type="ARBA" id="ARBA00022955"/>
    </source>
</evidence>
<evidence type="ECO:0000256" key="11">
    <source>
        <dbReference type="ARBA" id="ARBA00023098"/>
    </source>
</evidence>
<evidence type="ECO:0000256" key="8">
    <source>
        <dbReference type="ARBA" id="ARBA00022989"/>
    </source>
</evidence>
<keyword evidence="7" id="KW-0752">Steroid biosynthesis</keyword>
<keyword evidence="11" id="KW-0443">Lipid metabolism</keyword>
<dbReference type="GO" id="GO:0005789">
    <property type="term" value="C:endoplasmic reticulum membrane"/>
    <property type="evidence" value="ECO:0000318"/>
    <property type="project" value="GO_Central"/>
</dbReference>
<feature type="transmembrane region" description="Helical" evidence="19">
    <location>
        <begin position="27"/>
        <end position="48"/>
    </location>
</feature>
<dbReference type="InterPro" id="IPR018083">
    <property type="entry name" value="Sterol_reductase_CS"/>
</dbReference>
<protein>
    <recommendedName>
        <fullName evidence="18">Delta(14)-sterol reductase</fullName>
        <ecNumber evidence="3">1.3.1.70</ecNumber>
    </recommendedName>
    <alternativeName>
        <fullName evidence="15">C-14 sterol reductase</fullName>
    </alternativeName>
    <alternativeName>
        <fullName evidence="16">Sterol C14-reductase</fullName>
    </alternativeName>
</protein>
<keyword evidence="21" id="KW-1185">Reference proteome</keyword>
<accession>A0A7I4B3X0</accession>
<reference evidence="20" key="3">
    <citation type="submission" date="2020-12" db="UniProtKB">
        <authorList>
            <consortium name="EnsemblPlants"/>
        </authorList>
    </citation>
    <scope>IDENTIFICATION</scope>
</reference>
<feature type="transmembrane region" description="Helical" evidence="19">
    <location>
        <begin position="220"/>
        <end position="248"/>
    </location>
</feature>
<keyword evidence="4" id="KW-0444">Lipid biosynthesis</keyword>
<evidence type="ECO:0000256" key="13">
    <source>
        <dbReference type="ARBA" id="ARBA00023166"/>
    </source>
</evidence>
<keyword evidence="12 19" id="KW-0472">Membrane</keyword>
<dbReference type="PROSITE" id="PS01018">
    <property type="entry name" value="STEROL_REDUCT_2"/>
    <property type="match status" value="1"/>
</dbReference>
<dbReference type="GO" id="GO:0050613">
    <property type="term" value="F:Delta14-sterol reductase activity"/>
    <property type="evidence" value="ECO:0000318"/>
    <property type="project" value="GO_Central"/>
</dbReference>
<dbReference type="PANTHER" id="PTHR21257">
    <property type="entry name" value="DELTA(14)-STEROL REDUCTASE"/>
    <property type="match status" value="1"/>
</dbReference>
<feature type="transmembrane region" description="Helical" evidence="19">
    <location>
        <begin position="191"/>
        <end position="208"/>
    </location>
</feature>
<dbReference type="EMBL" id="ABEU02000016">
    <property type="status" value="NOT_ANNOTATED_CDS"/>
    <property type="molecule type" value="Genomic_DNA"/>
</dbReference>
<evidence type="ECO:0000256" key="14">
    <source>
        <dbReference type="ARBA" id="ARBA00023221"/>
    </source>
</evidence>
<name>A0A7I4B3X0_PHYPA</name>
<feature type="transmembrane region" description="Helical" evidence="19">
    <location>
        <begin position="254"/>
        <end position="273"/>
    </location>
</feature>
<comment type="pathway">
    <text evidence="17">Steroid biosynthesis.</text>
</comment>
<evidence type="ECO:0000256" key="5">
    <source>
        <dbReference type="ARBA" id="ARBA00022692"/>
    </source>
</evidence>
<proteinExistence type="inferred from homology"/>
<dbReference type="FunFam" id="1.20.120.1630:FF:000011">
    <property type="entry name" value="Delta(14)-sterol reductase"/>
    <property type="match status" value="1"/>
</dbReference>
<reference evidence="20 21" key="1">
    <citation type="journal article" date="2008" name="Science">
        <title>The Physcomitrella genome reveals evolutionary insights into the conquest of land by plants.</title>
        <authorList>
            <person name="Rensing S."/>
            <person name="Lang D."/>
            <person name="Zimmer A."/>
            <person name="Terry A."/>
            <person name="Salamov A."/>
            <person name="Shapiro H."/>
            <person name="Nishiyama T."/>
            <person name="Perroud P.-F."/>
            <person name="Lindquist E."/>
            <person name="Kamisugi Y."/>
            <person name="Tanahashi T."/>
            <person name="Sakakibara K."/>
            <person name="Fujita T."/>
            <person name="Oishi K."/>
            <person name="Shin-I T."/>
            <person name="Kuroki Y."/>
            <person name="Toyoda A."/>
            <person name="Suzuki Y."/>
            <person name="Hashimoto A."/>
            <person name="Yamaguchi K."/>
            <person name="Sugano A."/>
            <person name="Kohara Y."/>
            <person name="Fujiyama A."/>
            <person name="Anterola A."/>
            <person name="Aoki S."/>
            <person name="Ashton N."/>
            <person name="Barbazuk W.B."/>
            <person name="Barker E."/>
            <person name="Bennetzen J."/>
            <person name="Bezanilla M."/>
            <person name="Blankenship R."/>
            <person name="Cho S.H."/>
            <person name="Dutcher S."/>
            <person name="Estelle M."/>
            <person name="Fawcett J.A."/>
            <person name="Gundlach H."/>
            <person name="Hanada K."/>
            <person name="Heyl A."/>
            <person name="Hicks K.A."/>
            <person name="Hugh J."/>
            <person name="Lohr M."/>
            <person name="Mayer K."/>
            <person name="Melkozernov A."/>
            <person name="Murata T."/>
            <person name="Nelson D."/>
            <person name="Pils B."/>
            <person name="Prigge M."/>
            <person name="Reiss B."/>
            <person name="Renner T."/>
            <person name="Rombauts S."/>
            <person name="Rushton P."/>
            <person name="Sanderfoot A."/>
            <person name="Schween G."/>
            <person name="Shiu S.-H."/>
            <person name="Stueber K."/>
            <person name="Theodoulou F.L."/>
            <person name="Tu H."/>
            <person name="Van de Peer Y."/>
            <person name="Verrier P.J."/>
            <person name="Waters E."/>
            <person name="Wood A."/>
            <person name="Yang L."/>
            <person name="Cove D."/>
            <person name="Cuming A."/>
            <person name="Hasebe M."/>
            <person name="Lucas S."/>
            <person name="Mishler D.B."/>
            <person name="Reski R."/>
            <person name="Grigoriev I."/>
            <person name="Quatrano R.S."/>
            <person name="Boore J.L."/>
        </authorList>
    </citation>
    <scope>NUCLEOTIDE SEQUENCE [LARGE SCALE GENOMIC DNA]</scope>
    <source>
        <strain evidence="20 21">cv. Gransden 2004</strain>
    </source>
</reference>
<dbReference type="InParanoid" id="A0A7I4B3X0"/>
<evidence type="ECO:0000256" key="10">
    <source>
        <dbReference type="ARBA" id="ARBA00023011"/>
    </source>
</evidence>
<dbReference type="InterPro" id="IPR001171">
    <property type="entry name" value="ERG24_DHCR-like"/>
</dbReference>
<keyword evidence="10" id="KW-0756">Sterol biosynthesis</keyword>
<feature type="transmembrane region" description="Helical" evidence="19">
    <location>
        <begin position="161"/>
        <end position="179"/>
    </location>
</feature>
<evidence type="ECO:0000256" key="15">
    <source>
        <dbReference type="ARBA" id="ARBA00030165"/>
    </source>
</evidence>
<dbReference type="Gramene" id="Pp3c16_12420V3.2">
    <property type="protein sequence ID" value="Pp3c16_12420V3.2"/>
    <property type="gene ID" value="Pp3c16_12420"/>
</dbReference>
<keyword evidence="9" id="KW-0560">Oxidoreductase</keyword>
<feature type="transmembrane region" description="Helical" evidence="19">
    <location>
        <begin position="105"/>
        <end position="123"/>
    </location>
</feature>
<keyword evidence="8 19" id="KW-1133">Transmembrane helix</keyword>
<dbReference type="EnsemblPlants" id="Pp3c16_12420V3.2">
    <property type="protein sequence ID" value="Pp3c16_12420V3.2"/>
    <property type="gene ID" value="Pp3c16_12420"/>
</dbReference>
<dbReference type="Proteomes" id="UP000006727">
    <property type="component" value="Chromosome 16"/>
</dbReference>
<dbReference type="Pfam" id="PF01222">
    <property type="entry name" value="ERG4_ERG24"/>
    <property type="match status" value="1"/>
</dbReference>
<organism evidence="20 21">
    <name type="scientific">Physcomitrium patens</name>
    <name type="common">Spreading-leaved earth moss</name>
    <name type="synonym">Physcomitrella patens</name>
    <dbReference type="NCBI Taxonomy" id="3218"/>
    <lineage>
        <taxon>Eukaryota</taxon>
        <taxon>Viridiplantae</taxon>
        <taxon>Streptophyta</taxon>
        <taxon>Embryophyta</taxon>
        <taxon>Bryophyta</taxon>
        <taxon>Bryophytina</taxon>
        <taxon>Bryopsida</taxon>
        <taxon>Funariidae</taxon>
        <taxon>Funariales</taxon>
        <taxon>Funariaceae</taxon>
        <taxon>Physcomitrium</taxon>
    </lineage>
</organism>
<evidence type="ECO:0000256" key="17">
    <source>
        <dbReference type="ARBA" id="ARBA00060577"/>
    </source>
</evidence>
<dbReference type="Gene3D" id="1.20.120.1630">
    <property type="match status" value="1"/>
</dbReference>
<dbReference type="GO" id="GO:0016126">
    <property type="term" value="P:sterol biosynthetic process"/>
    <property type="evidence" value="ECO:0000318"/>
    <property type="project" value="GO_Central"/>
</dbReference>
<keyword evidence="5 19" id="KW-0812">Transmembrane</keyword>
<evidence type="ECO:0000256" key="18">
    <source>
        <dbReference type="ARBA" id="ARBA00069705"/>
    </source>
</evidence>
<keyword evidence="13" id="KW-1207">Sterol metabolism</keyword>
<feature type="transmembrane region" description="Helical" evidence="19">
    <location>
        <begin position="68"/>
        <end position="85"/>
    </location>
</feature>
<evidence type="ECO:0000313" key="21">
    <source>
        <dbReference type="Proteomes" id="UP000006727"/>
    </source>
</evidence>
<reference evidence="20 21" key="2">
    <citation type="journal article" date="2018" name="Plant J.">
        <title>The Physcomitrella patens chromosome-scale assembly reveals moss genome structure and evolution.</title>
        <authorList>
            <person name="Lang D."/>
            <person name="Ullrich K.K."/>
            <person name="Murat F."/>
            <person name="Fuchs J."/>
            <person name="Jenkins J."/>
            <person name="Haas F.B."/>
            <person name="Piednoel M."/>
            <person name="Gundlach H."/>
            <person name="Van Bel M."/>
            <person name="Meyberg R."/>
            <person name="Vives C."/>
            <person name="Morata J."/>
            <person name="Symeonidi A."/>
            <person name="Hiss M."/>
            <person name="Muchero W."/>
            <person name="Kamisugi Y."/>
            <person name="Saleh O."/>
            <person name="Blanc G."/>
            <person name="Decker E.L."/>
            <person name="van Gessel N."/>
            <person name="Grimwood J."/>
            <person name="Hayes R.D."/>
            <person name="Graham S.W."/>
            <person name="Gunter L.E."/>
            <person name="McDaniel S.F."/>
            <person name="Hoernstein S.N.W."/>
            <person name="Larsson A."/>
            <person name="Li F.W."/>
            <person name="Perroud P.F."/>
            <person name="Phillips J."/>
            <person name="Ranjan P."/>
            <person name="Rokshar D.S."/>
            <person name="Rothfels C.J."/>
            <person name="Schneider L."/>
            <person name="Shu S."/>
            <person name="Stevenson D.W."/>
            <person name="Thummler F."/>
            <person name="Tillich M."/>
            <person name="Villarreal Aguilar J.C."/>
            <person name="Widiez T."/>
            <person name="Wong G.K."/>
            <person name="Wymore A."/>
            <person name="Zhang Y."/>
            <person name="Zimmer A.D."/>
            <person name="Quatrano R.S."/>
            <person name="Mayer K.F.X."/>
            <person name="Goodstein D."/>
            <person name="Casacuberta J.M."/>
            <person name="Vandepoele K."/>
            <person name="Reski R."/>
            <person name="Cuming A.C."/>
            <person name="Tuskan G.A."/>
            <person name="Maumus F."/>
            <person name="Salse J."/>
            <person name="Schmutz J."/>
            <person name="Rensing S.A."/>
        </authorList>
    </citation>
    <scope>NUCLEOTIDE SEQUENCE [LARGE SCALE GENOMIC DNA]</scope>
    <source>
        <strain evidence="20 21">cv. Gransden 2004</strain>
    </source>
</reference>
<evidence type="ECO:0000256" key="6">
    <source>
        <dbReference type="ARBA" id="ARBA00022857"/>
    </source>
</evidence>
<dbReference type="PANTHER" id="PTHR21257:SF52">
    <property type="entry name" value="DELTA(14)-STEROL REDUCTASE TM7SF2"/>
    <property type="match status" value="1"/>
</dbReference>
<evidence type="ECO:0000256" key="19">
    <source>
        <dbReference type="SAM" id="Phobius"/>
    </source>
</evidence>
<comment type="similarity">
    <text evidence="2">Belongs to the ERG4/ERG24 family.</text>
</comment>
<evidence type="ECO:0000313" key="20">
    <source>
        <dbReference type="EnsemblPlants" id="Pp3c16_12420V3.2"/>
    </source>
</evidence>
<evidence type="ECO:0000256" key="12">
    <source>
        <dbReference type="ARBA" id="ARBA00023136"/>
    </source>
</evidence>
<evidence type="ECO:0000256" key="2">
    <source>
        <dbReference type="ARBA" id="ARBA00005402"/>
    </source>
</evidence>
<comment type="subcellular location">
    <subcellularLocation>
        <location evidence="1">Membrane</location>
        <topology evidence="1">Multi-pass membrane protein</topology>
    </subcellularLocation>
</comment>
<evidence type="ECO:0000256" key="3">
    <source>
        <dbReference type="ARBA" id="ARBA00012413"/>
    </source>
</evidence>
<evidence type="ECO:0000256" key="1">
    <source>
        <dbReference type="ARBA" id="ARBA00004141"/>
    </source>
</evidence>
<evidence type="ECO:0000256" key="4">
    <source>
        <dbReference type="ARBA" id="ARBA00022516"/>
    </source>
</evidence>
<evidence type="ECO:0000256" key="9">
    <source>
        <dbReference type="ARBA" id="ARBA00023002"/>
    </source>
</evidence>
<evidence type="ECO:0000256" key="16">
    <source>
        <dbReference type="ARBA" id="ARBA00031227"/>
    </source>
</evidence>